<proteinExistence type="predicted"/>
<dbReference type="EMBL" id="LAPT01000022">
    <property type="protein sequence ID" value="PXF32213.1"/>
    <property type="molecule type" value="Genomic_DNA"/>
</dbReference>
<gene>
    <name evidence="1" type="ORF">WH50_05660</name>
</gene>
<keyword evidence="2" id="KW-1185">Reference proteome</keyword>
<accession>A0ABX5M3A7</accession>
<evidence type="ECO:0000313" key="1">
    <source>
        <dbReference type="EMBL" id="PXF32213.1"/>
    </source>
</evidence>
<name>A0ABX5M3A7_9GAMM</name>
<dbReference type="Pfam" id="PF12570">
    <property type="entry name" value="DUF3750"/>
    <property type="match status" value="1"/>
</dbReference>
<evidence type="ECO:0000313" key="2">
    <source>
        <dbReference type="Proteomes" id="UP000248090"/>
    </source>
</evidence>
<dbReference type="RefSeq" id="WP_110186455.1">
    <property type="nucleotide sequence ID" value="NZ_CP177354.1"/>
</dbReference>
<protein>
    <recommendedName>
        <fullName evidence="3">DUF3750 domain-containing protein</fullName>
    </recommendedName>
</protein>
<reference evidence="1 2" key="1">
    <citation type="submission" date="2015-03" db="EMBL/GenBank/DDBJ databases">
        <authorList>
            <person name="Krishnan R."/>
            <person name="Midha S."/>
            <person name="Patil P.B."/>
            <person name="Rameshkumar N."/>
        </authorList>
    </citation>
    <scope>NUCLEOTIDE SEQUENCE [LARGE SCALE GENOMIC DNA]</scope>
    <source>
        <strain evidence="1 2">L1E11</strain>
    </source>
</reference>
<evidence type="ECO:0008006" key="3">
    <source>
        <dbReference type="Google" id="ProtNLM"/>
    </source>
</evidence>
<organism evidence="1 2">
    <name type="scientific">Pokkaliibacter plantistimulans</name>
    <dbReference type="NCBI Taxonomy" id="1635171"/>
    <lineage>
        <taxon>Bacteria</taxon>
        <taxon>Pseudomonadati</taxon>
        <taxon>Pseudomonadota</taxon>
        <taxon>Gammaproteobacteria</taxon>
        <taxon>Oceanospirillales</taxon>
        <taxon>Balneatrichaceae</taxon>
        <taxon>Pokkaliibacter</taxon>
    </lineage>
</organism>
<sequence>MRRYLLYPLLFLLLLLAGPAALLLSGQIDLQTSWSNADRSSAQLAPDPARTPEAVVQVYAARAYNWRGAFAVHSWIATKAANASQYRVRQVTGWRRPTVIDRYDVPDRAWFGSQAQLLGELRGEAAARAITEIDRLLPGYPYADEYRAWPGPNSNTFVAWLLRRVPELQVALPSNALGKDYLGPQLLAATPSKSGYQLSLGGLFGATLAAQEGLELNVLGLVVGFDWQQRAIKLPGMGEVRLLQ</sequence>
<comment type="caution">
    <text evidence="1">The sequence shown here is derived from an EMBL/GenBank/DDBJ whole genome shotgun (WGS) entry which is preliminary data.</text>
</comment>
<dbReference type="Proteomes" id="UP000248090">
    <property type="component" value="Unassembled WGS sequence"/>
</dbReference>
<dbReference type="InterPro" id="IPR022224">
    <property type="entry name" value="DUF3750"/>
</dbReference>